<evidence type="ECO:0000256" key="5">
    <source>
        <dbReference type="ARBA" id="ARBA00022989"/>
    </source>
</evidence>
<dbReference type="InterPro" id="IPR005524">
    <property type="entry name" value="DUF318"/>
</dbReference>
<accession>A0A1S7LK29</accession>
<evidence type="ECO:0000256" key="6">
    <source>
        <dbReference type="ARBA" id="ARBA00023136"/>
    </source>
</evidence>
<feature type="transmembrane region" description="Helical" evidence="7">
    <location>
        <begin position="111"/>
        <end position="130"/>
    </location>
</feature>
<dbReference type="AlphaFoldDB" id="A0A1S7LK29"/>
<evidence type="ECO:0000256" key="3">
    <source>
        <dbReference type="ARBA" id="ARBA00022475"/>
    </source>
</evidence>
<dbReference type="GO" id="GO:0005886">
    <property type="term" value="C:plasma membrane"/>
    <property type="evidence" value="ECO:0007669"/>
    <property type="project" value="UniProtKB-SubCell"/>
</dbReference>
<reference evidence="8" key="1">
    <citation type="submission" date="2015-04" db="EMBL/GenBank/DDBJ databases">
        <authorList>
            <person name="Syromyatnikov M.Y."/>
            <person name="Popov V.N."/>
        </authorList>
    </citation>
    <scope>NUCLEOTIDE SEQUENCE</scope>
    <source>
        <strain evidence="8">MO-1</strain>
    </source>
</reference>
<feature type="transmembrane region" description="Helical" evidence="7">
    <location>
        <begin position="12"/>
        <end position="31"/>
    </location>
</feature>
<evidence type="ECO:0000256" key="7">
    <source>
        <dbReference type="SAM" id="Phobius"/>
    </source>
</evidence>
<evidence type="ECO:0000256" key="2">
    <source>
        <dbReference type="ARBA" id="ARBA00006386"/>
    </source>
</evidence>
<name>A0A1S7LK29_MAGMO</name>
<keyword evidence="6 7" id="KW-0472">Membrane</keyword>
<keyword evidence="3" id="KW-1003">Cell membrane</keyword>
<feature type="transmembrane region" description="Helical" evidence="7">
    <location>
        <begin position="258"/>
        <end position="280"/>
    </location>
</feature>
<sequence length="339" mass="36754">MELFRTLADFVVYQLLGLSAESKLGAALHFYVEDVTKIFVLLSLIIFAIGLLRASLTEAKIRQLVGGNSPWRAYPTAVGLGAISPFCSCSSVPLFMGFLEAGIPLGVTMAFLITSPMINEMAVIILFSTVGWQITTAYVAVGLTVGLLGGLIIAKLKMEKYIEMAPPKTKCCSNPKPQVIQIAMPGSASGHRVVETQPPSPWAYRITFAKQQVKDILQRVWLYVLIGIGIGAIIHGYVPQSFFLQYASADNLFAVPMAILAGIPLYSDAVGIIPVIEALLAKGLPMGTALALMMSIAAISLPELIILRKVVRWPVLAVFVLWLFFAFNVVGYLFNGWAQ</sequence>
<evidence type="ECO:0000256" key="1">
    <source>
        <dbReference type="ARBA" id="ARBA00004651"/>
    </source>
</evidence>
<dbReference type="EMBL" id="LO017727">
    <property type="protein sequence ID" value="CRH06958.1"/>
    <property type="molecule type" value="Genomic_DNA"/>
</dbReference>
<feature type="transmembrane region" description="Helical" evidence="7">
    <location>
        <begin position="287"/>
        <end position="307"/>
    </location>
</feature>
<evidence type="ECO:0000256" key="4">
    <source>
        <dbReference type="ARBA" id="ARBA00022692"/>
    </source>
</evidence>
<proteinExistence type="inferred from homology"/>
<comment type="subcellular location">
    <subcellularLocation>
        <location evidence="1">Cell membrane</location>
        <topology evidence="1">Multi-pass membrane protein</topology>
    </subcellularLocation>
</comment>
<gene>
    <name evidence="8" type="ORF">MAGMO_2810</name>
</gene>
<dbReference type="Pfam" id="PF03773">
    <property type="entry name" value="ArsP_1"/>
    <property type="match status" value="1"/>
</dbReference>
<feature type="transmembrane region" description="Helical" evidence="7">
    <location>
        <begin position="220"/>
        <end position="238"/>
    </location>
</feature>
<protein>
    <submittedName>
        <fullName evidence="8">Putative Permease</fullName>
    </submittedName>
</protein>
<feature type="transmembrane region" description="Helical" evidence="7">
    <location>
        <begin position="76"/>
        <end position="99"/>
    </location>
</feature>
<feature type="transmembrane region" description="Helical" evidence="7">
    <location>
        <begin position="38"/>
        <end position="56"/>
    </location>
</feature>
<feature type="transmembrane region" description="Helical" evidence="7">
    <location>
        <begin position="136"/>
        <end position="154"/>
    </location>
</feature>
<keyword evidence="4 7" id="KW-0812">Transmembrane</keyword>
<dbReference type="InterPro" id="IPR053166">
    <property type="entry name" value="UPF0718_permease"/>
</dbReference>
<evidence type="ECO:0000313" key="8">
    <source>
        <dbReference type="EMBL" id="CRH06958.1"/>
    </source>
</evidence>
<dbReference type="PANTHER" id="PTHR42775">
    <property type="entry name" value="PERMEASE RV2963-RELATED"/>
    <property type="match status" value="1"/>
</dbReference>
<keyword evidence="5 7" id="KW-1133">Transmembrane helix</keyword>
<comment type="similarity">
    <text evidence="2">Belongs to the UPF0718 family.</text>
</comment>
<feature type="transmembrane region" description="Helical" evidence="7">
    <location>
        <begin position="313"/>
        <end position="334"/>
    </location>
</feature>
<organism evidence="8">
    <name type="scientific">Magnetococcus massalia (strain MO-1)</name>
    <dbReference type="NCBI Taxonomy" id="451514"/>
    <lineage>
        <taxon>Bacteria</taxon>
        <taxon>Pseudomonadati</taxon>
        <taxon>Pseudomonadota</taxon>
        <taxon>Magnetococcia</taxon>
        <taxon>Magnetococcales</taxon>
        <taxon>Magnetococcaceae</taxon>
        <taxon>Magnetococcus</taxon>
    </lineage>
</organism>
<dbReference type="PANTHER" id="PTHR42775:SF1">
    <property type="entry name" value="PERMEASE RV2963-RELATED"/>
    <property type="match status" value="1"/>
</dbReference>